<organism evidence="4 5">
    <name type="scientific">Nesterenkonia lacusekhoensis</name>
    <dbReference type="NCBI Taxonomy" id="150832"/>
    <lineage>
        <taxon>Bacteria</taxon>
        <taxon>Bacillati</taxon>
        <taxon>Actinomycetota</taxon>
        <taxon>Actinomycetes</taxon>
        <taxon>Micrococcales</taxon>
        <taxon>Micrococcaceae</taxon>
        <taxon>Nesterenkonia</taxon>
    </lineage>
</organism>
<dbReference type="InterPro" id="IPR057169">
    <property type="entry name" value="DUF7847"/>
</dbReference>
<keyword evidence="2" id="KW-0472">Membrane</keyword>
<feature type="region of interest" description="Disordered" evidence="1">
    <location>
        <begin position="360"/>
        <end position="460"/>
    </location>
</feature>
<feature type="region of interest" description="Disordered" evidence="1">
    <location>
        <begin position="1"/>
        <end position="22"/>
    </location>
</feature>
<feature type="domain" description="DUF7847" evidence="3">
    <location>
        <begin position="30"/>
        <end position="320"/>
    </location>
</feature>
<dbReference type="PANTHER" id="PTHR33133">
    <property type="entry name" value="OS08G0107100 PROTEIN-RELATED"/>
    <property type="match status" value="1"/>
</dbReference>
<accession>A0ABS4T2G1</accession>
<feature type="transmembrane region" description="Helical" evidence="2">
    <location>
        <begin position="291"/>
        <end position="317"/>
    </location>
</feature>
<dbReference type="Proteomes" id="UP001519331">
    <property type="component" value="Unassembled WGS sequence"/>
</dbReference>
<dbReference type="RefSeq" id="WP_210049052.1">
    <property type="nucleotide sequence ID" value="NZ_JAGINX010000001.1"/>
</dbReference>
<gene>
    <name evidence="4" type="ORF">JOF45_001661</name>
</gene>
<feature type="transmembrane region" description="Helical" evidence="2">
    <location>
        <begin position="150"/>
        <end position="183"/>
    </location>
</feature>
<evidence type="ECO:0000313" key="5">
    <source>
        <dbReference type="Proteomes" id="UP001519331"/>
    </source>
</evidence>
<dbReference type="Pfam" id="PF25231">
    <property type="entry name" value="DUF7847"/>
    <property type="match status" value="1"/>
</dbReference>
<feature type="compositionally biased region" description="Low complexity" evidence="1">
    <location>
        <begin position="371"/>
        <end position="392"/>
    </location>
</feature>
<sequence>MTAAGQPLYPGGRPGTTAASPGSVYPIRRMQLNDVFGAGFRMLRHSPKTMLGIPLAAALLSYLLSLLLFLVPGSDGMTRMFLDPMAMEDPELMMDTVAAGEFVILSLVTAVLSQALILIAGAAVALPTLRAAYGFRTGFGQALSLRARRFLPLLVHYVVVSVLGLIALFLVVMALALFFGFVAADTPALGVIVGLLALPVLLFAMLWVTTALLYAPVTIMVEDKGPVAAIGRSFSLNRGMWWPNMGTVLLLGLMLIALAMIISVPSMLLMGLGGAFAFGAEDPASGGTTSLVVFAISSLLDSVMTALMMALWGGIVATMYLNCRFRQEAADVALLGAAPHSPDDGRIIPASVEHLGRLQPAAGQSGPYAPSPYQQGSYQPGSYQPDPGQAPYQPGPAQPPSGQNPYGQNPYSQPPQAQPPYGQNPYGQNPYGQSPYGQNPYGRPDGGDDDGGHDDFGRPR</sequence>
<keyword evidence="2" id="KW-1133">Transmembrane helix</keyword>
<feature type="transmembrane region" description="Helical" evidence="2">
    <location>
        <begin position="189"/>
        <end position="214"/>
    </location>
</feature>
<evidence type="ECO:0000256" key="2">
    <source>
        <dbReference type="SAM" id="Phobius"/>
    </source>
</evidence>
<proteinExistence type="predicted"/>
<feature type="transmembrane region" description="Helical" evidence="2">
    <location>
        <begin position="51"/>
        <end position="71"/>
    </location>
</feature>
<feature type="transmembrane region" description="Helical" evidence="2">
    <location>
        <begin position="248"/>
        <end position="279"/>
    </location>
</feature>
<evidence type="ECO:0000256" key="1">
    <source>
        <dbReference type="SAM" id="MobiDB-lite"/>
    </source>
</evidence>
<evidence type="ECO:0000313" key="4">
    <source>
        <dbReference type="EMBL" id="MBP2318642.1"/>
    </source>
</evidence>
<dbReference type="EMBL" id="JAGINX010000001">
    <property type="protein sequence ID" value="MBP2318642.1"/>
    <property type="molecule type" value="Genomic_DNA"/>
</dbReference>
<evidence type="ECO:0000259" key="3">
    <source>
        <dbReference type="Pfam" id="PF25231"/>
    </source>
</evidence>
<reference evidence="4 5" key="1">
    <citation type="submission" date="2021-03" db="EMBL/GenBank/DDBJ databases">
        <title>Sequencing the genomes of 1000 actinobacteria strains.</title>
        <authorList>
            <person name="Klenk H.-P."/>
        </authorList>
    </citation>
    <scope>NUCLEOTIDE SEQUENCE [LARGE SCALE GENOMIC DNA]</scope>
    <source>
        <strain evidence="4 5">DSM 12544</strain>
    </source>
</reference>
<feature type="compositionally biased region" description="Low complexity" evidence="1">
    <location>
        <begin position="400"/>
        <end position="411"/>
    </location>
</feature>
<keyword evidence="2" id="KW-0812">Transmembrane</keyword>
<dbReference type="PANTHER" id="PTHR33133:SF1">
    <property type="entry name" value="EXPRESSED PROTEIN-RELATED"/>
    <property type="match status" value="1"/>
</dbReference>
<name>A0ABS4T2G1_9MICC</name>
<keyword evidence="5" id="KW-1185">Reference proteome</keyword>
<feature type="transmembrane region" description="Helical" evidence="2">
    <location>
        <begin position="102"/>
        <end position="129"/>
    </location>
</feature>
<protein>
    <recommendedName>
        <fullName evidence="3">DUF7847 domain-containing protein</fullName>
    </recommendedName>
</protein>
<comment type="caution">
    <text evidence="4">The sequence shown here is derived from an EMBL/GenBank/DDBJ whole genome shotgun (WGS) entry which is preliminary data.</text>
</comment>
<feature type="compositionally biased region" description="Low complexity" evidence="1">
    <location>
        <begin position="419"/>
        <end position="433"/>
    </location>
</feature>